<proteinExistence type="predicted"/>
<dbReference type="Proteomes" id="UP001155110">
    <property type="component" value="Unassembled WGS sequence"/>
</dbReference>
<evidence type="ECO:0000313" key="2">
    <source>
        <dbReference type="EMBL" id="MCS4156281.1"/>
    </source>
</evidence>
<protein>
    <recommendedName>
        <fullName evidence="4">DNA-directed DNA polymerase family A palm domain-containing protein</fullName>
    </recommendedName>
</protein>
<feature type="region of interest" description="Disordered" evidence="1">
    <location>
        <begin position="1"/>
        <end position="32"/>
    </location>
</feature>
<organism evidence="2 3">
    <name type="scientific">Salinibacter ruber</name>
    <dbReference type="NCBI Taxonomy" id="146919"/>
    <lineage>
        <taxon>Bacteria</taxon>
        <taxon>Pseudomonadati</taxon>
        <taxon>Rhodothermota</taxon>
        <taxon>Rhodothermia</taxon>
        <taxon>Rhodothermales</taxon>
        <taxon>Salinibacteraceae</taxon>
        <taxon>Salinibacter</taxon>
    </lineage>
</organism>
<evidence type="ECO:0000313" key="3">
    <source>
        <dbReference type="Proteomes" id="UP001155110"/>
    </source>
</evidence>
<evidence type="ECO:0000256" key="1">
    <source>
        <dbReference type="SAM" id="MobiDB-lite"/>
    </source>
</evidence>
<evidence type="ECO:0008006" key="4">
    <source>
        <dbReference type="Google" id="ProtNLM"/>
    </source>
</evidence>
<dbReference type="EMBL" id="JANTZM010000001">
    <property type="protein sequence ID" value="MCS4156281.1"/>
    <property type="molecule type" value="Genomic_DNA"/>
</dbReference>
<accession>A0AAW5P2Q2</accession>
<sequence length="549" mass="62495">MANENDGTRSGPGELPIPTGLGAKETGDLDGEDEDTELLERGQAVMAVSHPWRRIVSKSFAEAIRDYPGVEDQLDFRLLATLILSIRHDISGQHIAIPYQRIAECMGLADDIRNRNVLQNEMSTGSVLEDFVQRVLPEVEIIPHDPFRGLSRELAGVDKSIPKRIINLRNKALLPDNEVEKVHLEYKIKKINGSSKYRKKKEEENKQKEWIEYALCEPQRRLLRYLYNISKGRSSAKFVPNKEDLDKSYRLATDERGSLQSRFNALDQVNSIGSKPVPRYTPSYEGGTVRVFTKGYSYCTISKDLRRALQPDWIELDLASAQLAIVAHDWGLSEATKFLKSGGSIWESLYRHMGWEDHHLGRIPAKCAKPALKKGLYSIVFGAGKEKAMRLMGLEYADTVGCPWFMIHKKLTSKIFEHPLIKELLQARKYELDKIKKEEGATDTFGRDIKLDSQTNSRSILAQLAQSQELKLLLPALKLAENELKRAREAGGNPRFWIVLWQHDGFSVHVRDQSRRATHVKRFQEAVNSAVGDYHTRLEVDYPEGEFDD</sequence>
<comment type="caution">
    <text evidence="2">The sequence shown here is derived from an EMBL/GenBank/DDBJ whole genome shotgun (WGS) entry which is preliminary data.</text>
</comment>
<dbReference type="AlphaFoldDB" id="A0AAW5P2Q2"/>
<name>A0AAW5P2Q2_9BACT</name>
<dbReference type="RefSeq" id="WP_259059747.1">
    <property type="nucleotide sequence ID" value="NZ_JANTZM010000001.1"/>
</dbReference>
<gene>
    <name evidence="2" type="ORF">GGP99_000212</name>
</gene>
<reference evidence="2" key="1">
    <citation type="submission" date="2022-08" db="EMBL/GenBank/DDBJ databases">
        <title>Genomic Encyclopedia of Type Strains, Phase V (KMG-V): Genome sequencing to study the core and pangenomes of soil and plant-associated prokaryotes.</title>
        <authorList>
            <person name="Whitman W."/>
        </authorList>
    </citation>
    <scope>NUCLEOTIDE SEQUENCE</scope>
    <source>
        <strain evidence="2">SP3002</strain>
    </source>
</reference>